<keyword evidence="2" id="KW-1185">Reference proteome</keyword>
<accession>A0ABV5FXJ7</accession>
<evidence type="ECO:0000313" key="2">
    <source>
        <dbReference type="Proteomes" id="UP001589575"/>
    </source>
</evidence>
<gene>
    <name evidence="1" type="ORF">ACFFX0_09430</name>
</gene>
<reference evidence="1 2" key="1">
    <citation type="submission" date="2024-09" db="EMBL/GenBank/DDBJ databases">
        <authorList>
            <person name="Sun Q."/>
            <person name="Mori K."/>
        </authorList>
    </citation>
    <scope>NUCLEOTIDE SEQUENCE [LARGE SCALE GENOMIC DNA]</scope>
    <source>
        <strain evidence="1 2">CCM 7609</strain>
    </source>
</reference>
<sequence>MHSLFCCLFRLREGDMRRTADSGGRFCFRTLRSPYAGRCGVGARFARGCRPPPLTSTLAGG</sequence>
<evidence type="ECO:0000313" key="1">
    <source>
        <dbReference type="EMBL" id="MFB9071406.1"/>
    </source>
</evidence>
<dbReference type="Proteomes" id="UP001589575">
    <property type="component" value="Unassembled WGS sequence"/>
</dbReference>
<organism evidence="1 2">
    <name type="scientific">Citricoccus parietis</name>
    <dbReference type="NCBI Taxonomy" id="592307"/>
    <lineage>
        <taxon>Bacteria</taxon>
        <taxon>Bacillati</taxon>
        <taxon>Actinomycetota</taxon>
        <taxon>Actinomycetes</taxon>
        <taxon>Micrococcales</taxon>
        <taxon>Micrococcaceae</taxon>
        <taxon>Citricoccus</taxon>
    </lineage>
</organism>
<dbReference type="EMBL" id="JBHMFI010000001">
    <property type="protein sequence ID" value="MFB9071406.1"/>
    <property type="molecule type" value="Genomic_DNA"/>
</dbReference>
<protein>
    <submittedName>
        <fullName evidence="1">Uncharacterized protein</fullName>
    </submittedName>
</protein>
<proteinExistence type="predicted"/>
<comment type="caution">
    <text evidence="1">The sequence shown here is derived from an EMBL/GenBank/DDBJ whole genome shotgun (WGS) entry which is preliminary data.</text>
</comment>
<name>A0ABV5FXJ7_9MICC</name>